<dbReference type="Pfam" id="PF00646">
    <property type="entry name" value="F-box"/>
    <property type="match status" value="1"/>
</dbReference>
<dbReference type="InterPro" id="IPR036047">
    <property type="entry name" value="F-box-like_dom_sf"/>
</dbReference>
<evidence type="ECO:0000313" key="4">
    <source>
        <dbReference type="Proteomes" id="UP000623129"/>
    </source>
</evidence>
<dbReference type="Gene3D" id="1.20.1280.50">
    <property type="match status" value="1"/>
</dbReference>
<dbReference type="InterPro" id="IPR001810">
    <property type="entry name" value="F-box_dom"/>
</dbReference>
<dbReference type="SUPFAM" id="SSF81383">
    <property type="entry name" value="F-box domain"/>
    <property type="match status" value="1"/>
</dbReference>
<feature type="domain" description="F-box" evidence="1">
    <location>
        <begin position="44"/>
        <end position="79"/>
    </location>
</feature>
<proteinExistence type="predicted"/>
<dbReference type="PANTHER" id="PTHR33110">
    <property type="entry name" value="F-BOX/KELCH-REPEAT PROTEIN-RELATED"/>
    <property type="match status" value="1"/>
</dbReference>
<evidence type="ECO:0000313" key="3">
    <source>
        <dbReference type="EMBL" id="KAF3323005.1"/>
    </source>
</evidence>
<comment type="caution">
    <text evidence="3">The sequence shown here is derived from an EMBL/GenBank/DDBJ whole genome shotgun (WGS) entry which is preliminary data.</text>
</comment>
<sequence length="252" mass="28601">MGAVQSQIIDLSRLSQSAQLQIIDSSENPNNLPPNYDYELMRGWSDLPVDILHLISTKLPILQDVIHFQAICKSWRSAVPLSGPLPRPPWIFMDDECILKTLTFFSLDPFNYCVDIAEIEGMQLVGTTYKDMVVLDEVNNSMFLLNPVTRNLVSLPPFGETYPRAHHIEVEPIQSEELVVIRVKLSRELVLLLCRPGDRGWRMVQVPCVDHGHTYYRGMYYVNKGSTMVVDLESGETVSTIPPPVEMTADKR</sequence>
<dbReference type="Proteomes" id="UP000623129">
    <property type="component" value="Unassembled WGS sequence"/>
</dbReference>
<protein>
    <submittedName>
        <fullName evidence="3">F-box/kelch-repeat protein</fullName>
    </submittedName>
</protein>
<organism evidence="3 4">
    <name type="scientific">Carex littledalei</name>
    <dbReference type="NCBI Taxonomy" id="544730"/>
    <lineage>
        <taxon>Eukaryota</taxon>
        <taxon>Viridiplantae</taxon>
        <taxon>Streptophyta</taxon>
        <taxon>Embryophyta</taxon>
        <taxon>Tracheophyta</taxon>
        <taxon>Spermatophyta</taxon>
        <taxon>Magnoliopsida</taxon>
        <taxon>Liliopsida</taxon>
        <taxon>Poales</taxon>
        <taxon>Cyperaceae</taxon>
        <taxon>Cyperoideae</taxon>
        <taxon>Cariceae</taxon>
        <taxon>Carex</taxon>
        <taxon>Carex subgen. Euthyceras</taxon>
    </lineage>
</organism>
<evidence type="ECO:0000259" key="2">
    <source>
        <dbReference type="Pfam" id="PF03478"/>
    </source>
</evidence>
<accession>A0A833QAU6</accession>
<dbReference type="InterPro" id="IPR005174">
    <property type="entry name" value="KIB1-4_b-propeller"/>
</dbReference>
<dbReference type="EMBL" id="SWLB01000024">
    <property type="protein sequence ID" value="KAF3323005.1"/>
    <property type="molecule type" value="Genomic_DNA"/>
</dbReference>
<dbReference type="Pfam" id="PF03478">
    <property type="entry name" value="Beta-prop_KIB1-4"/>
    <property type="match status" value="1"/>
</dbReference>
<reference evidence="3" key="1">
    <citation type="submission" date="2020-01" db="EMBL/GenBank/DDBJ databases">
        <title>Genome sequence of Kobresia littledalei, the first chromosome-level genome in the family Cyperaceae.</title>
        <authorList>
            <person name="Qu G."/>
        </authorList>
    </citation>
    <scope>NUCLEOTIDE SEQUENCE</scope>
    <source>
        <strain evidence="3">C.B.Clarke</strain>
        <tissue evidence="3">Leaf</tissue>
    </source>
</reference>
<feature type="domain" description="KIB1-4 beta-propeller" evidence="2">
    <location>
        <begin position="112"/>
        <end position="241"/>
    </location>
</feature>
<dbReference type="AlphaFoldDB" id="A0A833QAU6"/>
<evidence type="ECO:0000259" key="1">
    <source>
        <dbReference type="Pfam" id="PF00646"/>
    </source>
</evidence>
<dbReference type="OrthoDB" id="611282at2759"/>
<gene>
    <name evidence="3" type="ORF">FCM35_KLT12994</name>
</gene>
<keyword evidence="4" id="KW-1185">Reference proteome</keyword>
<name>A0A833QAU6_9POAL</name>